<dbReference type="SMART" id="SM00850">
    <property type="entry name" value="LytTR"/>
    <property type="match status" value="1"/>
</dbReference>
<dbReference type="Pfam" id="PF00072">
    <property type="entry name" value="Response_reg"/>
    <property type="match status" value="1"/>
</dbReference>
<evidence type="ECO:0000256" key="2">
    <source>
        <dbReference type="ARBA" id="ARBA00023012"/>
    </source>
</evidence>
<evidence type="ECO:0000259" key="6">
    <source>
        <dbReference type="PROSITE" id="PS50110"/>
    </source>
</evidence>
<name>A0A0A1GSV8_9LACO</name>
<comment type="function">
    <text evidence="4">Required for high-level post-exponential phase expression of a series of secreted proteins.</text>
</comment>
<dbReference type="GO" id="GO:0003677">
    <property type="term" value="F:DNA binding"/>
    <property type="evidence" value="ECO:0007669"/>
    <property type="project" value="InterPro"/>
</dbReference>
<dbReference type="InterPro" id="IPR011006">
    <property type="entry name" value="CheY-like_superfamily"/>
</dbReference>
<evidence type="ECO:0000313" key="8">
    <source>
        <dbReference type="EMBL" id="BAP85377.1"/>
    </source>
</evidence>
<evidence type="ECO:0000256" key="1">
    <source>
        <dbReference type="ARBA" id="ARBA00022490"/>
    </source>
</evidence>
<dbReference type="PROSITE" id="PS50110">
    <property type="entry name" value="RESPONSE_REGULATORY"/>
    <property type="match status" value="1"/>
</dbReference>
<protein>
    <submittedName>
        <fullName evidence="8">Response regulator</fullName>
    </submittedName>
</protein>
<evidence type="ECO:0000256" key="4">
    <source>
        <dbReference type="ARBA" id="ARBA00037164"/>
    </source>
</evidence>
<accession>A0A0A1GSV8</accession>
<keyword evidence="2" id="KW-0902">Two-component regulatory system</keyword>
<keyword evidence="3" id="KW-0010">Activator</keyword>
<dbReference type="PANTHER" id="PTHR37299:SF3">
    <property type="entry name" value="STAGE 0 SPORULATION PROTEIN A HOMOLOG"/>
    <property type="match status" value="1"/>
</dbReference>
<organism evidence="8 9">
    <name type="scientific">Paucilactobacillus hokkaidonensis JCM 18461</name>
    <dbReference type="NCBI Taxonomy" id="1291742"/>
    <lineage>
        <taxon>Bacteria</taxon>
        <taxon>Bacillati</taxon>
        <taxon>Bacillota</taxon>
        <taxon>Bacilli</taxon>
        <taxon>Lactobacillales</taxon>
        <taxon>Lactobacillaceae</taxon>
        <taxon>Paucilactobacillus</taxon>
    </lineage>
</organism>
<feature type="domain" description="Response regulatory" evidence="6">
    <location>
        <begin position="3"/>
        <end position="128"/>
    </location>
</feature>
<keyword evidence="5" id="KW-0597">Phosphoprotein</keyword>
<feature type="domain" description="HTH LytTR-type" evidence="7">
    <location>
        <begin position="140"/>
        <end position="241"/>
    </location>
</feature>
<reference evidence="8 9" key="1">
    <citation type="submission" date="2014-11" db="EMBL/GenBank/DDBJ databases">
        <title>Complete genome sequence and analysis of Lactobacillus hokkaidonensis LOOC260T.</title>
        <authorList>
            <person name="Tanizawa Y."/>
            <person name="Tohno M."/>
            <person name="Kaminuma E."/>
            <person name="Nakamura Y."/>
            <person name="Arita M."/>
        </authorList>
    </citation>
    <scope>NUCLEOTIDE SEQUENCE [LARGE SCALE GENOMIC DNA]</scope>
    <source>
        <strain evidence="8 9">LOOC260</strain>
    </source>
</reference>
<sequence>MLNIVICEDNPELLNLYMIFVKNYMHEHPEQSLNMILTTKNPNDVVNYIKNQTTSTLYILDIGFQNSNNQGISLAEQIRDITINSTIIFISTHENLKTLSLDLSVQPWDFIIKDSGIKNIKQQLVKDLNDIYNQLDIKKFYYTIGKRSHSIPINIINYLEVTPQNQNVVTLHSDTSNIQFIGNLTDIETTNDQLIKIQHNVLVNLDKIIDIKLDETKIILKHDTLTYDKSHLKNILERLQNN</sequence>
<evidence type="ECO:0000313" key="9">
    <source>
        <dbReference type="Proteomes" id="UP000031620"/>
    </source>
</evidence>
<dbReference type="EMBL" id="AP014680">
    <property type="protein sequence ID" value="BAP85377.1"/>
    <property type="molecule type" value="Genomic_DNA"/>
</dbReference>
<dbReference type="PROSITE" id="PS50930">
    <property type="entry name" value="HTH_LYTTR"/>
    <property type="match status" value="1"/>
</dbReference>
<evidence type="ECO:0000256" key="5">
    <source>
        <dbReference type="PROSITE-ProRule" id="PRU00169"/>
    </source>
</evidence>
<dbReference type="RefSeq" id="WP_041093220.1">
    <property type="nucleotide sequence ID" value="NZ_AP014680.1"/>
</dbReference>
<dbReference type="STRING" id="1291742.LOOC260_108370"/>
<dbReference type="Pfam" id="PF04397">
    <property type="entry name" value="LytTR"/>
    <property type="match status" value="1"/>
</dbReference>
<dbReference type="GO" id="GO:0000156">
    <property type="term" value="F:phosphorelay response regulator activity"/>
    <property type="evidence" value="ECO:0007669"/>
    <property type="project" value="InterPro"/>
</dbReference>
<dbReference type="InterPro" id="IPR046947">
    <property type="entry name" value="LytR-like"/>
</dbReference>
<dbReference type="InterPro" id="IPR001789">
    <property type="entry name" value="Sig_transdc_resp-reg_receiver"/>
</dbReference>
<dbReference type="KEGG" id="lho:LOOC260_108370"/>
<dbReference type="InterPro" id="IPR007492">
    <property type="entry name" value="LytTR_DNA-bd_dom"/>
</dbReference>
<keyword evidence="1" id="KW-0963">Cytoplasm</keyword>
<evidence type="ECO:0000256" key="3">
    <source>
        <dbReference type="ARBA" id="ARBA00023159"/>
    </source>
</evidence>
<gene>
    <name evidence="8" type="ORF">LOOC260_108370</name>
</gene>
<proteinExistence type="predicted"/>
<dbReference type="Gene3D" id="3.40.50.2300">
    <property type="match status" value="1"/>
</dbReference>
<dbReference type="AlphaFoldDB" id="A0A0A1GSV8"/>
<dbReference type="Gene3D" id="2.40.50.1020">
    <property type="entry name" value="LytTr DNA-binding domain"/>
    <property type="match status" value="1"/>
</dbReference>
<dbReference type="HOGENOM" id="CLU_000445_14_6_9"/>
<dbReference type="PANTHER" id="PTHR37299">
    <property type="entry name" value="TRANSCRIPTIONAL REGULATOR-RELATED"/>
    <property type="match status" value="1"/>
</dbReference>
<dbReference type="SUPFAM" id="SSF52172">
    <property type="entry name" value="CheY-like"/>
    <property type="match status" value="1"/>
</dbReference>
<dbReference type="Proteomes" id="UP000031620">
    <property type="component" value="Chromosome"/>
</dbReference>
<feature type="modified residue" description="4-aspartylphosphate" evidence="5">
    <location>
        <position position="61"/>
    </location>
</feature>
<evidence type="ECO:0000259" key="7">
    <source>
        <dbReference type="PROSITE" id="PS50930"/>
    </source>
</evidence>